<evidence type="ECO:0000256" key="5">
    <source>
        <dbReference type="SAM" id="MobiDB-lite"/>
    </source>
</evidence>
<evidence type="ECO:0000256" key="1">
    <source>
        <dbReference type="ARBA" id="ARBA00022603"/>
    </source>
</evidence>
<dbReference type="NCBIfam" id="TIGR00536">
    <property type="entry name" value="hemK_fam"/>
    <property type="match status" value="1"/>
</dbReference>
<dbReference type="AlphaFoldDB" id="A0A2S9K6E5"/>
<evidence type="ECO:0000259" key="6">
    <source>
        <dbReference type="Pfam" id="PF13847"/>
    </source>
</evidence>
<feature type="domain" description="Methyltransferase" evidence="6">
    <location>
        <begin position="135"/>
        <end position="276"/>
    </location>
</feature>
<keyword evidence="3 4" id="KW-0949">S-adenosyl-L-methionine</keyword>
<protein>
    <recommendedName>
        <fullName evidence="4">Release factor glutamine methyltransferase</fullName>
        <shortName evidence="4">RF MTase</shortName>
        <ecNumber evidence="4">2.1.1.297</ecNumber>
    </recommendedName>
    <alternativeName>
        <fullName evidence="4">N5-glutamine methyltransferase PrmC</fullName>
    </alternativeName>
    <alternativeName>
        <fullName evidence="4">Protein-(glutamine-N5) MTase PrmC</fullName>
    </alternativeName>
    <alternativeName>
        <fullName evidence="4">Protein-glutamine N-methyltransferase PrmC</fullName>
    </alternativeName>
</protein>
<comment type="catalytic activity">
    <reaction evidence="4">
        <text>L-glutaminyl-[peptide chain release factor] + S-adenosyl-L-methionine = N(5)-methyl-L-glutaminyl-[peptide chain release factor] + S-adenosyl-L-homocysteine + H(+)</text>
        <dbReference type="Rhea" id="RHEA:42896"/>
        <dbReference type="Rhea" id="RHEA-COMP:10271"/>
        <dbReference type="Rhea" id="RHEA-COMP:10272"/>
        <dbReference type="ChEBI" id="CHEBI:15378"/>
        <dbReference type="ChEBI" id="CHEBI:30011"/>
        <dbReference type="ChEBI" id="CHEBI:57856"/>
        <dbReference type="ChEBI" id="CHEBI:59789"/>
        <dbReference type="ChEBI" id="CHEBI:61891"/>
        <dbReference type="EC" id="2.1.1.297"/>
    </reaction>
</comment>
<feature type="binding site" evidence="4">
    <location>
        <begin position="221"/>
        <end position="224"/>
    </location>
    <ligand>
        <name>substrate</name>
    </ligand>
</feature>
<dbReference type="PANTHER" id="PTHR18895">
    <property type="entry name" value="HEMK METHYLTRANSFERASE"/>
    <property type="match status" value="1"/>
</dbReference>
<dbReference type="NCBIfam" id="TIGR03534">
    <property type="entry name" value="RF_mod_PrmC"/>
    <property type="match status" value="1"/>
</dbReference>
<dbReference type="SUPFAM" id="SSF53335">
    <property type="entry name" value="S-adenosyl-L-methionine-dependent methyltransferases"/>
    <property type="match status" value="1"/>
</dbReference>
<proteinExistence type="inferred from homology"/>
<evidence type="ECO:0000313" key="9">
    <source>
        <dbReference type="Proteomes" id="UP000238589"/>
    </source>
</evidence>
<dbReference type="InterPro" id="IPR040758">
    <property type="entry name" value="PrmC_N"/>
</dbReference>
<dbReference type="InterPro" id="IPR002052">
    <property type="entry name" value="DNA_methylase_N6_adenine_CS"/>
</dbReference>
<dbReference type="InterPro" id="IPR004556">
    <property type="entry name" value="HemK-like"/>
</dbReference>
<dbReference type="InterPro" id="IPR050320">
    <property type="entry name" value="N5-glutamine_MTase"/>
</dbReference>
<feature type="binding site" evidence="4">
    <location>
        <position position="221"/>
    </location>
    <ligand>
        <name>S-adenosyl-L-methionine</name>
        <dbReference type="ChEBI" id="CHEBI:59789"/>
    </ligand>
</feature>
<feature type="region of interest" description="Disordered" evidence="5">
    <location>
        <begin position="1"/>
        <end position="20"/>
    </location>
</feature>
<dbReference type="InterPro" id="IPR025714">
    <property type="entry name" value="Methyltranfer_dom"/>
</dbReference>
<dbReference type="RefSeq" id="WP_105747815.1">
    <property type="nucleotide sequence ID" value="NZ_PVLQ01000022.1"/>
</dbReference>
<dbReference type="CDD" id="cd02440">
    <property type="entry name" value="AdoMet_MTases"/>
    <property type="match status" value="1"/>
</dbReference>
<evidence type="ECO:0000256" key="4">
    <source>
        <dbReference type="HAMAP-Rule" id="MF_02126"/>
    </source>
</evidence>
<name>A0A2S9K6E5_9BURK</name>
<dbReference type="GO" id="GO:0003676">
    <property type="term" value="F:nucleic acid binding"/>
    <property type="evidence" value="ECO:0007669"/>
    <property type="project" value="InterPro"/>
</dbReference>
<keyword evidence="9" id="KW-1185">Reference proteome</keyword>
<feature type="domain" description="Release factor glutamine methyltransferase N-terminal" evidence="7">
    <location>
        <begin position="29"/>
        <end position="95"/>
    </location>
</feature>
<dbReference type="Proteomes" id="UP000238589">
    <property type="component" value="Unassembled WGS sequence"/>
</dbReference>
<evidence type="ECO:0000256" key="3">
    <source>
        <dbReference type="ARBA" id="ARBA00022691"/>
    </source>
</evidence>
<feature type="binding site" evidence="4">
    <location>
        <position position="190"/>
    </location>
    <ligand>
        <name>S-adenosyl-L-methionine</name>
        <dbReference type="ChEBI" id="CHEBI:59789"/>
    </ligand>
</feature>
<feature type="binding site" evidence="4">
    <location>
        <position position="163"/>
    </location>
    <ligand>
        <name>S-adenosyl-L-methionine</name>
        <dbReference type="ChEBI" id="CHEBI:59789"/>
    </ligand>
</feature>
<sequence>MSAVEPTGPAATGPDADRDSALPATVQQALLQARQAGLDKLDAQVLLLHRLGRSPHDRAWLIGHDTDPLPAAAAREYLALCRRRLAGEPVAYLVGKREFHGLELQVDARVLDPRPDTETLVDWALELLAPLRNPSLLDLGTGSGAIALALQQRRPDARVWALDASRDALEVASANASRLGLPVRFLLGSWLSDWDQRQAEAAAQQPAGQALPERFELIVSNPPYIRADDPHLAALRHEPLSALASGADGLDDIRVIAAQARLHLQPGGWLLLEHGWDQAQDVARLLAEQDYAGIAHRKDLAGHLRCTGGYCESS</sequence>
<dbReference type="OrthoDB" id="9800643at2"/>
<dbReference type="Pfam" id="PF13847">
    <property type="entry name" value="Methyltransf_31"/>
    <property type="match status" value="1"/>
</dbReference>
<accession>A0A2S9K6E5</accession>
<evidence type="ECO:0000259" key="7">
    <source>
        <dbReference type="Pfam" id="PF17827"/>
    </source>
</evidence>
<comment type="similarity">
    <text evidence="4">Belongs to the protein N5-glutamine methyltransferase family. PrmC subfamily.</text>
</comment>
<dbReference type="GO" id="GO:0102559">
    <property type="term" value="F:peptide chain release factor N(5)-glutamine methyltransferase activity"/>
    <property type="evidence" value="ECO:0007669"/>
    <property type="project" value="UniProtKB-EC"/>
</dbReference>
<keyword evidence="1 4" id="KW-0489">Methyltransferase</keyword>
<comment type="function">
    <text evidence="4">Methylates the class 1 translation termination release factors RF1/PrfA and RF2/PrfB on the glutamine residue of the universally conserved GGQ motif.</text>
</comment>
<gene>
    <name evidence="4 8" type="primary">prmC</name>
    <name evidence="8" type="ORF">C6P64_06665</name>
</gene>
<dbReference type="InterPro" id="IPR019874">
    <property type="entry name" value="RF_methyltr_PrmC"/>
</dbReference>
<dbReference type="GO" id="GO:0032259">
    <property type="term" value="P:methylation"/>
    <property type="evidence" value="ECO:0007669"/>
    <property type="project" value="UniProtKB-KW"/>
</dbReference>
<evidence type="ECO:0000256" key="2">
    <source>
        <dbReference type="ARBA" id="ARBA00022679"/>
    </source>
</evidence>
<comment type="caution">
    <text evidence="8">The sequence shown here is derived from an EMBL/GenBank/DDBJ whole genome shotgun (WGS) entry which is preliminary data.</text>
</comment>
<dbReference type="EMBL" id="PVLQ01000022">
    <property type="protein sequence ID" value="PRD65962.1"/>
    <property type="molecule type" value="Genomic_DNA"/>
</dbReference>
<dbReference type="Gene3D" id="3.40.50.150">
    <property type="entry name" value="Vaccinia Virus protein VP39"/>
    <property type="match status" value="1"/>
</dbReference>
<keyword evidence="2 4" id="KW-0808">Transferase</keyword>
<reference evidence="8 9" key="1">
    <citation type="submission" date="2018-03" db="EMBL/GenBank/DDBJ databases">
        <title>Comparative genomics illustrates the genes involved in a hyperalkaliphilic mechanisms of Serpentinomonas isolated from highly-alkaline calcium-rich serpentinized springs.</title>
        <authorList>
            <person name="Suzuki S."/>
            <person name="Ishii S."/>
            <person name="Walworth N."/>
            <person name="Bird L."/>
            <person name="Kuenen J.G."/>
            <person name="Nealson K.H."/>
        </authorList>
    </citation>
    <scope>NUCLEOTIDE SEQUENCE [LARGE SCALE GENOMIC DNA]</scope>
    <source>
        <strain evidence="8 9">P1</strain>
    </source>
</reference>
<organism evidence="8 9">
    <name type="scientific">Malikia granosa</name>
    <dbReference type="NCBI Taxonomy" id="263067"/>
    <lineage>
        <taxon>Bacteria</taxon>
        <taxon>Pseudomonadati</taxon>
        <taxon>Pseudomonadota</taxon>
        <taxon>Betaproteobacteria</taxon>
        <taxon>Burkholderiales</taxon>
        <taxon>Comamonadaceae</taxon>
        <taxon>Malikia</taxon>
    </lineage>
</organism>
<evidence type="ECO:0000313" key="8">
    <source>
        <dbReference type="EMBL" id="PRD65962.1"/>
    </source>
</evidence>
<dbReference type="EC" id="2.1.1.297" evidence="4"/>
<dbReference type="InterPro" id="IPR029063">
    <property type="entry name" value="SAM-dependent_MTases_sf"/>
</dbReference>
<dbReference type="PANTHER" id="PTHR18895:SF74">
    <property type="entry name" value="MTRF1L RELEASE FACTOR GLUTAMINE METHYLTRANSFERASE"/>
    <property type="match status" value="1"/>
</dbReference>
<dbReference type="PROSITE" id="PS00092">
    <property type="entry name" value="N6_MTASE"/>
    <property type="match status" value="1"/>
</dbReference>
<dbReference type="Gene3D" id="1.10.8.10">
    <property type="entry name" value="DNA helicase RuvA subunit, C-terminal domain"/>
    <property type="match status" value="1"/>
</dbReference>
<dbReference type="Pfam" id="PF17827">
    <property type="entry name" value="PrmC_N"/>
    <property type="match status" value="1"/>
</dbReference>
<dbReference type="HAMAP" id="MF_02126">
    <property type="entry name" value="RF_methyltr_PrmC"/>
    <property type="match status" value="1"/>
</dbReference>
<feature type="binding site" evidence="4">
    <location>
        <begin position="140"/>
        <end position="144"/>
    </location>
    <ligand>
        <name>S-adenosyl-L-methionine</name>
        <dbReference type="ChEBI" id="CHEBI:59789"/>
    </ligand>
</feature>